<dbReference type="EMBL" id="LZTJ01000012">
    <property type="protein sequence ID" value="OBP77597.1"/>
    <property type="molecule type" value="Genomic_DNA"/>
</dbReference>
<evidence type="ECO:0000313" key="3">
    <source>
        <dbReference type="EMBL" id="OBQ71333.1"/>
    </source>
</evidence>
<evidence type="ECO:0000313" key="2">
    <source>
        <dbReference type="EMBL" id="OBP77597.1"/>
    </source>
</evidence>
<dbReference type="Proteomes" id="UP000093737">
    <property type="component" value="Unassembled WGS sequence"/>
</dbReference>
<reference evidence="2" key="3">
    <citation type="submission" date="2016-06" db="EMBL/GenBank/DDBJ databases">
        <authorList>
            <person name="Kjaerup R.B."/>
            <person name="Dalgaard T.S."/>
            <person name="Juul-Madsen H.R."/>
        </authorList>
    </citation>
    <scope>NUCLEOTIDE SEQUENCE</scope>
    <source>
        <strain evidence="2">R7ANS::ICEMlSym2042</strain>
    </source>
</reference>
<feature type="region of interest" description="Disordered" evidence="1">
    <location>
        <begin position="1"/>
        <end position="22"/>
    </location>
</feature>
<gene>
    <name evidence="3" type="ORF">A8145_00085</name>
    <name evidence="2" type="ORF">BAE39_16590</name>
</gene>
<name>A0A1A5IFN9_RHILI</name>
<sequence length="86" mass="9821">MVGRSPLGRGNDRTASEHVLDWLHTPRASRSFASSCKGSKTTDEQIGQDLLESLRRIKWHLWHRNLYCARDEIADLQFDPEGLETG</sequence>
<proteinExistence type="predicted"/>
<reference evidence="3 4" key="1">
    <citation type="submission" date="2016-05" db="EMBL/GenBank/DDBJ databases">
        <authorList>
            <person name="Ramsay J.P."/>
        </authorList>
    </citation>
    <scope>NUCLEOTIDE SEQUENCE [LARGE SCALE GENOMIC DNA]</scope>
    <source>
        <strain evidence="3 4">NZP2042</strain>
    </source>
</reference>
<evidence type="ECO:0000313" key="5">
    <source>
        <dbReference type="Proteomes" id="UP000093748"/>
    </source>
</evidence>
<dbReference type="AlphaFoldDB" id="A0A1A5IFN9"/>
<organism evidence="2 5">
    <name type="scientific">Rhizobium loti</name>
    <name type="common">Mesorhizobium loti</name>
    <dbReference type="NCBI Taxonomy" id="381"/>
    <lineage>
        <taxon>Bacteria</taxon>
        <taxon>Pseudomonadati</taxon>
        <taxon>Pseudomonadota</taxon>
        <taxon>Alphaproteobacteria</taxon>
        <taxon>Hyphomicrobiales</taxon>
        <taxon>Phyllobacteriaceae</taxon>
        <taxon>Mesorhizobium</taxon>
    </lineage>
</organism>
<evidence type="ECO:0000313" key="4">
    <source>
        <dbReference type="Proteomes" id="UP000093737"/>
    </source>
</evidence>
<feature type="compositionally biased region" description="Basic and acidic residues" evidence="1">
    <location>
        <begin position="10"/>
        <end position="21"/>
    </location>
</feature>
<dbReference type="EMBL" id="LYTK01000001">
    <property type="protein sequence ID" value="OBQ71333.1"/>
    <property type="molecule type" value="Genomic_DNA"/>
</dbReference>
<comment type="caution">
    <text evidence="2">The sequence shown here is derived from an EMBL/GenBank/DDBJ whole genome shotgun (WGS) entry which is preliminary data.</text>
</comment>
<dbReference type="Proteomes" id="UP000093748">
    <property type="component" value="Unassembled WGS sequence"/>
</dbReference>
<reference evidence="5" key="2">
    <citation type="submission" date="2016-06" db="EMBL/GenBank/DDBJ databases">
        <title>NZP2037 Pacbio-Illumina hybrid assembly.</title>
        <authorList>
            <person name="Ramsay J.P."/>
        </authorList>
    </citation>
    <scope>NUCLEOTIDE SEQUENCE [LARGE SCALE GENOMIC DNA]</scope>
    <source>
        <strain evidence="5">R7ANS::ICEMlSym2042</strain>
    </source>
</reference>
<accession>A0A1A5IFN9</accession>
<protein>
    <submittedName>
        <fullName evidence="2">Uncharacterized protein</fullName>
    </submittedName>
</protein>
<evidence type="ECO:0000256" key="1">
    <source>
        <dbReference type="SAM" id="MobiDB-lite"/>
    </source>
</evidence>